<dbReference type="AlphaFoldDB" id="D1AXJ4"/>
<dbReference type="GeneID" id="29673638"/>
<dbReference type="Pfam" id="PF07972">
    <property type="entry name" value="Flavodoxin_NdrI"/>
    <property type="match status" value="1"/>
</dbReference>
<dbReference type="InterPro" id="IPR029039">
    <property type="entry name" value="Flavoprotein-like_sf"/>
</dbReference>
<dbReference type="Gene3D" id="3.40.50.360">
    <property type="match status" value="1"/>
</dbReference>
<dbReference type="EMBL" id="CP001779">
    <property type="protein sequence ID" value="ACZ01020.1"/>
    <property type="molecule type" value="Genomic_DNA"/>
</dbReference>
<dbReference type="GO" id="GO:0010181">
    <property type="term" value="F:FMN binding"/>
    <property type="evidence" value="ECO:0007669"/>
    <property type="project" value="InterPro"/>
</dbReference>
<name>D1AXJ4_STRM9</name>
<dbReference type="PANTHER" id="PTHR37297:SF1">
    <property type="entry name" value="PROTEIN NRDI"/>
    <property type="match status" value="1"/>
</dbReference>
<dbReference type="RefSeq" id="WP_012858575.1">
    <property type="nucleotide sequence ID" value="NC_013515.1"/>
</dbReference>
<dbReference type="InterPro" id="IPR004465">
    <property type="entry name" value="RNR_NrdI"/>
</dbReference>
<reference evidence="1 2" key="1">
    <citation type="journal article" date="2009" name="Stand. Genomic Sci.">
        <title>Complete genome sequence of Streptobacillus moniliformis type strain (9901T).</title>
        <authorList>
            <person name="Nolan M."/>
            <person name="Gronow S."/>
            <person name="Lapidus A."/>
            <person name="Ivanova N."/>
            <person name="Copeland A."/>
            <person name="Lucas S."/>
            <person name="Del Rio T.G."/>
            <person name="Chen F."/>
            <person name="Tice H."/>
            <person name="Pitluck S."/>
            <person name="Cheng J.F."/>
            <person name="Sims D."/>
            <person name="Meincke L."/>
            <person name="Bruce D."/>
            <person name="Goodwin L."/>
            <person name="Brettin T."/>
            <person name="Han C."/>
            <person name="Detter J.C."/>
            <person name="Ovchinikova G."/>
            <person name="Pati A."/>
            <person name="Mavromatis K."/>
            <person name="Mikhailova N."/>
            <person name="Chen A."/>
            <person name="Palaniappan K."/>
            <person name="Land M."/>
            <person name="Hauser L."/>
            <person name="Chang Y.J."/>
            <person name="Jeffries C.D."/>
            <person name="Rohde M."/>
            <person name="Sproer C."/>
            <person name="Goker M."/>
            <person name="Bristow J."/>
            <person name="Eisen J.A."/>
            <person name="Markowitz V."/>
            <person name="Hugenholtz P."/>
            <person name="Kyrpides N.C."/>
            <person name="Klenk H.P."/>
            <person name="Chain P."/>
        </authorList>
    </citation>
    <scope>NUCLEOTIDE SEQUENCE [LARGE SCALE GENOMIC DNA]</scope>
    <source>
        <strain evidence="2">ATCC 14647 / DSM 12112 / NCTC 10651 / 9901</strain>
    </source>
</reference>
<protein>
    <submittedName>
        <fullName evidence="1">NrdI protein</fullName>
    </submittedName>
</protein>
<evidence type="ECO:0000313" key="1">
    <source>
        <dbReference type="EMBL" id="ACZ01020.1"/>
    </source>
</evidence>
<accession>D1AXJ4</accession>
<dbReference type="HOGENOM" id="CLU_114845_3_0_0"/>
<proteinExistence type="predicted"/>
<dbReference type="STRING" id="519441.Smon_0540"/>
<sequence>MNDKIIIYYESLTGNVEKFISKMKSYEDFEFIKISSETIVEKEGHLITFTTGFGQISKNTDFFLTNNENYKKIKTVCSSGNMNWGKNFAKAGELINEKYGIYFIFKFELSGTLQDVKEYTRKIKKYEKERECN</sequence>
<dbReference type="PIRSF" id="PIRSF005087">
    <property type="entry name" value="NrdI"/>
    <property type="match status" value="1"/>
</dbReference>
<dbReference type="eggNOG" id="COG1780">
    <property type="taxonomic scope" value="Bacteria"/>
</dbReference>
<dbReference type="SUPFAM" id="SSF52218">
    <property type="entry name" value="Flavoproteins"/>
    <property type="match status" value="1"/>
</dbReference>
<evidence type="ECO:0000313" key="2">
    <source>
        <dbReference type="Proteomes" id="UP000002072"/>
    </source>
</evidence>
<dbReference type="NCBIfam" id="TIGR00333">
    <property type="entry name" value="nrdI"/>
    <property type="match status" value="1"/>
</dbReference>
<dbReference type="OrthoDB" id="350535at2"/>
<keyword evidence="2" id="KW-1185">Reference proteome</keyword>
<dbReference type="KEGG" id="smf:Smon_0540"/>
<dbReference type="Proteomes" id="UP000002072">
    <property type="component" value="Chromosome"/>
</dbReference>
<dbReference type="PANTHER" id="PTHR37297">
    <property type="entry name" value="PROTEIN NRDI"/>
    <property type="match status" value="1"/>
</dbReference>
<organism evidence="1 2">
    <name type="scientific">Streptobacillus moniliformis (strain ATCC 14647 / DSM 12112 / NCTC 10651 / 9901)</name>
    <dbReference type="NCBI Taxonomy" id="519441"/>
    <lineage>
        <taxon>Bacteria</taxon>
        <taxon>Fusobacteriati</taxon>
        <taxon>Fusobacteriota</taxon>
        <taxon>Fusobacteriia</taxon>
        <taxon>Fusobacteriales</taxon>
        <taxon>Leptotrichiaceae</taxon>
        <taxon>Streptobacillus</taxon>
    </lineage>
</organism>
<gene>
    <name evidence="1" type="ordered locus">Smon_0540</name>
</gene>